<evidence type="ECO:0000313" key="2">
    <source>
        <dbReference type="EMBL" id="OPH82696.1"/>
    </source>
</evidence>
<feature type="signal peptide" evidence="1">
    <location>
        <begin position="1"/>
        <end position="35"/>
    </location>
</feature>
<dbReference type="STRING" id="29421.B2M20_11380"/>
<dbReference type="Proteomes" id="UP000189940">
    <property type="component" value="Unassembled WGS sequence"/>
</dbReference>
<dbReference type="AlphaFoldDB" id="A0A1V4HXK6"/>
<proteinExistence type="predicted"/>
<dbReference type="RefSeq" id="WP_079447197.1">
    <property type="nucleotide sequence ID" value="NZ_JAVDPZ010000007.1"/>
</dbReference>
<name>A0A1V4HXK6_NITVU</name>
<evidence type="ECO:0000313" key="3">
    <source>
        <dbReference type="Proteomes" id="UP000189940"/>
    </source>
</evidence>
<feature type="chain" id="PRO_5012641077" description="DUF2946 domain-containing protein" evidence="1">
    <location>
        <begin position="36"/>
        <end position="123"/>
    </location>
</feature>
<reference evidence="2 3" key="1">
    <citation type="submission" date="2017-02" db="EMBL/GenBank/DDBJ databases">
        <title>Genome sequence of the nitrite-oxidizing bacterium Nitrobacter vulgaris strain Ab1.</title>
        <authorList>
            <person name="Mellbye B.L."/>
            <person name="Davis E.W."/>
            <person name="Spieck E."/>
            <person name="Chang J.H."/>
            <person name="Bottomley P.J."/>
            <person name="Sayavedra-Soto L.A."/>
        </authorList>
    </citation>
    <scope>NUCLEOTIDE SEQUENCE [LARGE SCALE GENOMIC DNA]</scope>
    <source>
        <strain evidence="2 3">Ab1</strain>
    </source>
</reference>
<comment type="caution">
    <text evidence="2">The sequence shown here is derived from an EMBL/GenBank/DDBJ whole genome shotgun (WGS) entry which is preliminary data.</text>
</comment>
<dbReference type="OrthoDB" id="8246296at2"/>
<dbReference type="InterPro" id="IPR021333">
    <property type="entry name" value="DUF2946"/>
</dbReference>
<organism evidence="2 3">
    <name type="scientific">Nitrobacter vulgaris</name>
    <dbReference type="NCBI Taxonomy" id="29421"/>
    <lineage>
        <taxon>Bacteria</taxon>
        <taxon>Pseudomonadati</taxon>
        <taxon>Pseudomonadota</taxon>
        <taxon>Alphaproteobacteria</taxon>
        <taxon>Hyphomicrobiales</taxon>
        <taxon>Nitrobacteraceae</taxon>
        <taxon>Nitrobacter</taxon>
    </lineage>
</organism>
<dbReference type="Pfam" id="PF11162">
    <property type="entry name" value="DUF2946"/>
    <property type="match status" value="1"/>
</dbReference>
<accession>A0A1V4HXK6</accession>
<sequence length="123" mass="12747">MRRRLGRFLPIVMFAMLVQIFAPIAACLAFSTVSAAPLAGAICSHAAADTSSPQHRETDPQQTHGVCCTLCVVHAATPPPDSQAAAVSFARDATAVVWRGLGFGLPPFAVASHAQARAPPAIS</sequence>
<keyword evidence="1" id="KW-0732">Signal</keyword>
<dbReference type="EMBL" id="MWPQ01000042">
    <property type="protein sequence ID" value="OPH82696.1"/>
    <property type="molecule type" value="Genomic_DNA"/>
</dbReference>
<protein>
    <recommendedName>
        <fullName evidence="4">DUF2946 domain-containing protein</fullName>
    </recommendedName>
</protein>
<keyword evidence="3" id="KW-1185">Reference proteome</keyword>
<gene>
    <name evidence="2" type="ORF">B2M20_11380</name>
</gene>
<evidence type="ECO:0008006" key="4">
    <source>
        <dbReference type="Google" id="ProtNLM"/>
    </source>
</evidence>
<evidence type="ECO:0000256" key="1">
    <source>
        <dbReference type="SAM" id="SignalP"/>
    </source>
</evidence>